<dbReference type="InterPro" id="IPR018193">
    <property type="entry name" value="Glyc_kinase_flavodox-like_fold"/>
</dbReference>
<dbReference type="HOGENOM" id="CLU_028255_0_0_11"/>
<dbReference type="PANTHER" id="PTHR21599:SF0">
    <property type="entry name" value="GLYCERATE KINASE"/>
    <property type="match status" value="1"/>
</dbReference>
<evidence type="ECO:0000256" key="1">
    <source>
        <dbReference type="PIRNR" id="PIRNR006078"/>
    </source>
</evidence>
<dbReference type="AlphaFoldDB" id="D5UXR0"/>
<organism evidence="2 3">
    <name type="scientific">Tsukamurella paurometabola (strain ATCC 8368 / DSM 20162 / CCUG 35730 / CIP 100753 / JCM 10117 / KCTC 9821 / NBRC 16120 / NCIMB 702349 / NCTC 13040)</name>
    <name type="common">Corynebacterium paurometabolum</name>
    <dbReference type="NCBI Taxonomy" id="521096"/>
    <lineage>
        <taxon>Bacteria</taxon>
        <taxon>Bacillati</taxon>
        <taxon>Actinomycetota</taxon>
        <taxon>Actinomycetes</taxon>
        <taxon>Mycobacteriales</taxon>
        <taxon>Tsukamurellaceae</taxon>
        <taxon>Tsukamurella</taxon>
    </lineage>
</organism>
<name>D5UXR0_TSUPD</name>
<gene>
    <name evidence="2" type="ordered locus">Tpau_1529</name>
</gene>
<dbReference type="KEGG" id="tpr:Tpau_1529"/>
<dbReference type="RefSeq" id="WP_013126184.1">
    <property type="nucleotide sequence ID" value="NC_014158.1"/>
</dbReference>
<dbReference type="EC" id="2.7.1.31" evidence="2"/>
<dbReference type="GO" id="GO:0031388">
    <property type="term" value="P:organic acid phosphorylation"/>
    <property type="evidence" value="ECO:0007669"/>
    <property type="project" value="UniProtKB-UniRule"/>
</dbReference>
<dbReference type="Proteomes" id="UP000001213">
    <property type="component" value="Chromosome"/>
</dbReference>
<reference evidence="2 3" key="2">
    <citation type="journal article" date="2011" name="Stand. Genomic Sci.">
        <title>Complete genome sequence of Tsukamurella paurometabola type strain (no. 33).</title>
        <authorList>
            <person name="Munk A.C."/>
            <person name="Lapidus A."/>
            <person name="Lucas S."/>
            <person name="Nolan M."/>
            <person name="Tice H."/>
            <person name="Cheng J.F."/>
            <person name="Del Rio T.G."/>
            <person name="Goodwin L."/>
            <person name="Pitluck S."/>
            <person name="Liolios K."/>
            <person name="Huntemann M."/>
            <person name="Ivanova N."/>
            <person name="Mavromatis K."/>
            <person name="Mikhailova N."/>
            <person name="Pati A."/>
            <person name="Chen A."/>
            <person name="Palaniappan K."/>
            <person name="Tapia R."/>
            <person name="Han C."/>
            <person name="Land M."/>
            <person name="Hauser L."/>
            <person name="Chang Y.J."/>
            <person name="Jeffries C.D."/>
            <person name="Brettin T."/>
            <person name="Yasawong M."/>
            <person name="Brambilla E.M."/>
            <person name="Rohde M."/>
            <person name="Sikorski J."/>
            <person name="Goker M."/>
            <person name="Detter J.C."/>
            <person name="Woyke T."/>
            <person name="Bristow J."/>
            <person name="Eisen J.A."/>
            <person name="Markowitz V."/>
            <person name="Hugenholtz P."/>
            <person name="Kyrpides N.C."/>
            <person name="Klenk H.P."/>
        </authorList>
    </citation>
    <scope>NUCLEOTIDE SEQUENCE [LARGE SCALE GENOMIC DNA]</scope>
    <source>
        <strain evidence="3">ATCC 8368 / DSM 20162 / CCUG 35730 / CIP 100753 / JCM 10117 / KCTC 9821 / NBRC 16120 / NCIMB 702349 / NCTC 13040</strain>
    </source>
</reference>
<evidence type="ECO:0000313" key="2">
    <source>
        <dbReference type="EMBL" id="ADG78152.1"/>
    </source>
</evidence>
<keyword evidence="1 2" id="KW-0808">Transferase</keyword>
<dbReference type="GO" id="GO:0008887">
    <property type="term" value="F:glycerate kinase activity"/>
    <property type="evidence" value="ECO:0007669"/>
    <property type="project" value="UniProtKB-UniRule"/>
</dbReference>
<comment type="similarity">
    <text evidence="1">Belongs to the glycerate kinase type-1 family.</text>
</comment>
<protein>
    <submittedName>
        <fullName evidence="2">Glycerate kinase</fullName>
        <ecNumber evidence="2">2.7.1.31</ecNumber>
    </submittedName>
</protein>
<keyword evidence="3" id="KW-1185">Reference proteome</keyword>
<keyword evidence="1 2" id="KW-0418">Kinase</keyword>
<accession>D5UXR0</accession>
<proteinExistence type="inferred from homology"/>
<sequence length="366" mass="35763">MSSQLAGVPARILVAPDSFGGTLSAAQAAHAIAAGWRAARPADEVVLAPQSDGGPGFVDVLAAGLGTDPDTAVVSGPLGHPVPARFLIVGASAYLECAQACGLDLLPHGPTPASAEAATSRGVGELILAALAAGATTITVGLGGSACTDGGAGLAEAFGGFERAATALANVHLIAATDVENPLLGPSGAAAVFGPQKGAPSALIPALEARLTQVSADWRAATGRVVTGLPGAGAAGGLGAALLALGADRASGAEVVARATGLDELLDRVALVVTGEGRFDDQSLRGKAAIALAARAARHGVDAVVLAGQVTVDPALARQHHVRHAYSLVETAGSVEASMRDADGALRALAEQVAGAAEAGVFDREA</sequence>
<dbReference type="InterPro" id="IPR004381">
    <property type="entry name" value="Glycerate_kinase"/>
</dbReference>
<dbReference type="SUPFAM" id="SSF110738">
    <property type="entry name" value="Glycerate kinase I"/>
    <property type="match status" value="1"/>
</dbReference>
<dbReference type="InterPro" id="IPR036129">
    <property type="entry name" value="Glycerate_kinase_sf"/>
</dbReference>
<dbReference type="Gene3D" id="3.90.1510.10">
    <property type="entry name" value="Glycerate kinase, domain 2"/>
    <property type="match status" value="2"/>
</dbReference>
<evidence type="ECO:0000313" key="3">
    <source>
        <dbReference type="Proteomes" id="UP000001213"/>
    </source>
</evidence>
<reference evidence="3" key="1">
    <citation type="submission" date="2010-03" db="EMBL/GenBank/DDBJ databases">
        <title>The complete chromosome of Tsukamurella paurometabola DSM 20162.</title>
        <authorList>
            <consortium name="US DOE Joint Genome Institute (JGI-PGF)"/>
            <person name="Lucas S."/>
            <person name="Copeland A."/>
            <person name="Lapidus A."/>
            <person name="Glavina del Rio T."/>
            <person name="Dalin E."/>
            <person name="Tice H."/>
            <person name="Bruce D."/>
            <person name="Goodwin L."/>
            <person name="Pitluck S."/>
            <person name="Kyrpides N."/>
            <person name="Mavromatis K."/>
            <person name="Ivanova N."/>
            <person name="Mikhailova N."/>
            <person name="Munk A.C."/>
            <person name="Brettin T."/>
            <person name="Detter J.C."/>
            <person name="Tapia R."/>
            <person name="Han C."/>
            <person name="Larimer F."/>
            <person name="Land M."/>
            <person name="Hauser L."/>
            <person name="Markowitz V."/>
            <person name="Cheng J.-F."/>
            <person name="Hugenholtz P."/>
            <person name="Woyke T."/>
            <person name="Wu D."/>
            <person name="Jando M."/>
            <person name="Brambilla E."/>
            <person name="Klenk H.-P."/>
            <person name="Eisen J.A."/>
        </authorList>
    </citation>
    <scope>NUCLEOTIDE SEQUENCE [LARGE SCALE GENOMIC DNA]</scope>
    <source>
        <strain evidence="3">ATCC 8368 / DSM 20162 / CCUG 35730 / CIP 100753 / JCM 10117 / KCTC 9821 / NBRC 16120 / NCIMB 702349 / NCTC 13040</strain>
    </source>
</reference>
<dbReference type="STRING" id="521096.Tpau_1529"/>
<dbReference type="PANTHER" id="PTHR21599">
    <property type="entry name" value="GLYCERATE KINASE"/>
    <property type="match status" value="1"/>
</dbReference>
<dbReference type="EMBL" id="CP001966">
    <property type="protein sequence ID" value="ADG78152.1"/>
    <property type="molecule type" value="Genomic_DNA"/>
</dbReference>
<dbReference type="eggNOG" id="COG1929">
    <property type="taxonomic scope" value="Bacteria"/>
</dbReference>
<dbReference type="Pfam" id="PF02595">
    <property type="entry name" value="Gly_kinase"/>
    <property type="match status" value="2"/>
</dbReference>
<dbReference type="PIRSF" id="PIRSF006078">
    <property type="entry name" value="GlxK"/>
    <property type="match status" value="1"/>
</dbReference>